<protein>
    <submittedName>
        <fullName evidence="1">Uncharacterized protein</fullName>
    </submittedName>
</protein>
<feature type="non-terminal residue" evidence="1">
    <location>
        <position position="1"/>
    </location>
</feature>
<keyword evidence="2" id="KW-1185">Reference proteome</keyword>
<comment type="caution">
    <text evidence="1">The sequence shown here is derived from an EMBL/GenBank/DDBJ whole genome shotgun (WGS) entry which is preliminary data.</text>
</comment>
<proteinExistence type="predicted"/>
<evidence type="ECO:0000313" key="1">
    <source>
        <dbReference type="EMBL" id="KAK1135234.1"/>
    </source>
</evidence>
<gene>
    <name evidence="1" type="ORF">K0M31_008005</name>
</gene>
<evidence type="ECO:0000313" key="2">
    <source>
        <dbReference type="Proteomes" id="UP001177670"/>
    </source>
</evidence>
<dbReference type="EMBL" id="JAHYIQ010000002">
    <property type="protein sequence ID" value="KAK1135234.1"/>
    <property type="molecule type" value="Genomic_DNA"/>
</dbReference>
<accession>A0AA40GCH5</accession>
<reference evidence="1" key="1">
    <citation type="submission" date="2021-10" db="EMBL/GenBank/DDBJ databases">
        <title>Melipona bicolor Genome sequencing and assembly.</title>
        <authorList>
            <person name="Araujo N.S."/>
            <person name="Arias M.C."/>
        </authorList>
    </citation>
    <scope>NUCLEOTIDE SEQUENCE</scope>
    <source>
        <strain evidence="1">USP_2M_L1-L4_2017</strain>
        <tissue evidence="1">Whole body</tissue>
    </source>
</reference>
<dbReference type="Proteomes" id="UP001177670">
    <property type="component" value="Unassembled WGS sequence"/>
</dbReference>
<name>A0AA40GCH5_9HYME</name>
<organism evidence="1 2">
    <name type="scientific">Melipona bicolor</name>
    <dbReference type="NCBI Taxonomy" id="60889"/>
    <lineage>
        <taxon>Eukaryota</taxon>
        <taxon>Metazoa</taxon>
        <taxon>Ecdysozoa</taxon>
        <taxon>Arthropoda</taxon>
        <taxon>Hexapoda</taxon>
        <taxon>Insecta</taxon>
        <taxon>Pterygota</taxon>
        <taxon>Neoptera</taxon>
        <taxon>Endopterygota</taxon>
        <taxon>Hymenoptera</taxon>
        <taxon>Apocrita</taxon>
        <taxon>Aculeata</taxon>
        <taxon>Apoidea</taxon>
        <taxon>Anthophila</taxon>
        <taxon>Apidae</taxon>
        <taxon>Melipona</taxon>
    </lineage>
</organism>
<dbReference type="AlphaFoldDB" id="A0AA40GCH5"/>
<sequence length="92" mass="10093">MYNIITTSTAKVSGHDRNGKLQVTNEQEYTCCSADKSKENLDGGCWWARRSIVSKKGGGIDTIEKEKIDEDAGCRRVGCHRSPSGCELEPSV</sequence>